<protein>
    <submittedName>
        <fullName evidence="1">Uncharacterized protein</fullName>
    </submittedName>
</protein>
<dbReference type="EMBL" id="GBXM01044143">
    <property type="protein sequence ID" value="JAH64434.1"/>
    <property type="molecule type" value="Transcribed_RNA"/>
</dbReference>
<dbReference type="AlphaFoldDB" id="A0A0E9UF11"/>
<sequence length="28" mass="3256">MFFFFSSWKTFAHTAEFVKALKCPSLAL</sequence>
<proteinExistence type="predicted"/>
<reference evidence="1" key="2">
    <citation type="journal article" date="2015" name="Fish Shellfish Immunol.">
        <title>Early steps in the European eel (Anguilla anguilla)-Vibrio vulnificus interaction in the gills: Role of the RtxA13 toxin.</title>
        <authorList>
            <person name="Callol A."/>
            <person name="Pajuelo D."/>
            <person name="Ebbesson L."/>
            <person name="Teles M."/>
            <person name="MacKenzie S."/>
            <person name="Amaro C."/>
        </authorList>
    </citation>
    <scope>NUCLEOTIDE SEQUENCE</scope>
</reference>
<evidence type="ECO:0000313" key="1">
    <source>
        <dbReference type="EMBL" id="JAH64434.1"/>
    </source>
</evidence>
<name>A0A0E9UF11_ANGAN</name>
<organism evidence="1">
    <name type="scientific">Anguilla anguilla</name>
    <name type="common">European freshwater eel</name>
    <name type="synonym">Muraena anguilla</name>
    <dbReference type="NCBI Taxonomy" id="7936"/>
    <lineage>
        <taxon>Eukaryota</taxon>
        <taxon>Metazoa</taxon>
        <taxon>Chordata</taxon>
        <taxon>Craniata</taxon>
        <taxon>Vertebrata</taxon>
        <taxon>Euteleostomi</taxon>
        <taxon>Actinopterygii</taxon>
        <taxon>Neopterygii</taxon>
        <taxon>Teleostei</taxon>
        <taxon>Anguilliformes</taxon>
        <taxon>Anguillidae</taxon>
        <taxon>Anguilla</taxon>
    </lineage>
</organism>
<accession>A0A0E9UF11</accession>
<reference evidence="1" key="1">
    <citation type="submission" date="2014-11" db="EMBL/GenBank/DDBJ databases">
        <authorList>
            <person name="Amaro Gonzalez C."/>
        </authorList>
    </citation>
    <scope>NUCLEOTIDE SEQUENCE</scope>
</reference>